<keyword evidence="5" id="KW-1185">Reference proteome</keyword>
<evidence type="ECO:0000256" key="1">
    <source>
        <dbReference type="ARBA" id="ARBA00022679"/>
    </source>
</evidence>
<dbReference type="KEGG" id="tbv:H9L17_07395"/>
<keyword evidence="2" id="KW-0012">Acyltransferase</keyword>
<dbReference type="Proteomes" id="UP000515977">
    <property type="component" value="Chromosome"/>
</dbReference>
<sequence length="147" mass="15958">MDARDEVIRDANLADAAEIARLSAQLGYVADAPVFEDRLQRIAAMPTHAVLVCEGEAGGLVGFIGAEHRLMIESGDRAEIVALVVDADIRRGGTGRRLVAAAEDWARARGIDRVLVRSNVARGEAHDFYPALGYAHAKTQHVYLKRI</sequence>
<gene>
    <name evidence="4" type="ORF">H9L17_07395</name>
</gene>
<dbReference type="PROSITE" id="PS51186">
    <property type="entry name" value="GNAT"/>
    <property type="match status" value="1"/>
</dbReference>
<proteinExistence type="predicted"/>
<accession>A0A7G9QX64</accession>
<dbReference type="Gene3D" id="3.40.630.30">
    <property type="match status" value="1"/>
</dbReference>
<dbReference type="GO" id="GO:0016747">
    <property type="term" value="F:acyltransferase activity, transferring groups other than amino-acyl groups"/>
    <property type="evidence" value="ECO:0007669"/>
    <property type="project" value="InterPro"/>
</dbReference>
<protein>
    <submittedName>
        <fullName evidence="4">GNAT family N-acetyltransferase</fullName>
    </submittedName>
</protein>
<dbReference type="PANTHER" id="PTHR43877">
    <property type="entry name" value="AMINOALKYLPHOSPHONATE N-ACETYLTRANSFERASE-RELATED-RELATED"/>
    <property type="match status" value="1"/>
</dbReference>
<evidence type="ECO:0000313" key="4">
    <source>
        <dbReference type="EMBL" id="QNN47939.1"/>
    </source>
</evidence>
<dbReference type="InterPro" id="IPR016181">
    <property type="entry name" value="Acyl_CoA_acyltransferase"/>
</dbReference>
<keyword evidence="1 4" id="KW-0808">Transferase</keyword>
<dbReference type="InterPro" id="IPR000182">
    <property type="entry name" value="GNAT_dom"/>
</dbReference>
<dbReference type="AlphaFoldDB" id="A0A7G9QX64"/>
<name>A0A7G9QX64_9GAMM</name>
<dbReference type="SUPFAM" id="SSF55729">
    <property type="entry name" value="Acyl-CoA N-acyltransferases (Nat)"/>
    <property type="match status" value="1"/>
</dbReference>
<organism evidence="4 5">
    <name type="scientific">Thermomonas brevis</name>
    <dbReference type="NCBI Taxonomy" id="215691"/>
    <lineage>
        <taxon>Bacteria</taxon>
        <taxon>Pseudomonadati</taxon>
        <taxon>Pseudomonadota</taxon>
        <taxon>Gammaproteobacteria</taxon>
        <taxon>Lysobacterales</taxon>
        <taxon>Lysobacteraceae</taxon>
        <taxon>Thermomonas</taxon>
    </lineage>
</organism>
<dbReference type="CDD" id="cd04301">
    <property type="entry name" value="NAT_SF"/>
    <property type="match status" value="1"/>
</dbReference>
<dbReference type="Pfam" id="PF00583">
    <property type="entry name" value="Acetyltransf_1"/>
    <property type="match status" value="1"/>
</dbReference>
<dbReference type="EMBL" id="CP060711">
    <property type="protein sequence ID" value="QNN47939.1"/>
    <property type="molecule type" value="Genomic_DNA"/>
</dbReference>
<evidence type="ECO:0000313" key="5">
    <source>
        <dbReference type="Proteomes" id="UP000515977"/>
    </source>
</evidence>
<dbReference type="InterPro" id="IPR050832">
    <property type="entry name" value="Bact_Acetyltransf"/>
</dbReference>
<feature type="domain" description="N-acetyltransferase" evidence="3">
    <location>
        <begin position="6"/>
        <end position="147"/>
    </location>
</feature>
<evidence type="ECO:0000259" key="3">
    <source>
        <dbReference type="PROSITE" id="PS51186"/>
    </source>
</evidence>
<reference evidence="4 5" key="1">
    <citation type="submission" date="2020-08" db="EMBL/GenBank/DDBJ databases">
        <title>Genome sequence of Thermomonas brevis KACC 16975T.</title>
        <authorList>
            <person name="Hyun D.-W."/>
            <person name="Bae J.-W."/>
        </authorList>
    </citation>
    <scope>NUCLEOTIDE SEQUENCE [LARGE SCALE GENOMIC DNA]</scope>
    <source>
        <strain evidence="4 5">KACC 16975</strain>
    </source>
</reference>
<dbReference type="RefSeq" id="WP_187571683.1">
    <property type="nucleotide sequence ID" value="NZ_CP060711.1"/>
</dbReference>
<evidence type="ECO:0000256" key="2">
    <source>
        <dbReference type="ARBA" id="ARBA00023315"/>
    </source>
</evidence>